<dbReference type="EMBL" id="AP025314">
    <property type="protein sequence ID" value="BDD10083.1"/>
    <property type="molecule type" value="Genomic_DNA"/>
</dbReference>
<name>A0AAU9CPV0_9BACT</name>
<evidence type="ECO:0000313" key="2">
    <source>
        <dbReference type="Proteomes" id="UP001348817"/>
    </source>
</evidence>
<dbReference type="RefSeq" id="WP_338391661.1">
    <property type="nucleotide sequence ID" value="NZ_AP025314.1"/>
</dbReference>
<dbReference type="NCBIfam" id="TIGR03519">
    <property type="entry name" value="T9SS_PorP_fam"/>
    <property type="match status" value="1"/>
</dbReference>
<dbReference type="KEGG" id="fax:FUAX_25150"/>
<reference evidence="1 2" key="1">
    <citation type="submission" date="2021-12" db="EMBL/GenBank/DDBJ databases">
        <title>Genome sequencing of bacteria with rrn-lacking chromosome and rrn-plasmid.</title>
        <authorList>
            <person name="Anda M."/>
            <person name="Iwasaki W."/>
        </authorList>
    </citation>
    <scope>NUCLEOTIDE SEQUENCE [LARGE SCALE GENOMIC DNA]</scope>
    <source>
        <strain evidence="1 2">DSM 100852</strain>
    </source>
</reference>
<proteinExistence type="predicted"/>
<organism evidence="1 2">
    <name type="scientific">Fulvitalea axinellae</name>
    <dbReference type="NCBI Taxonomy" id="1182444"/>
    <lineage>
        <taxon>Bacteria</taxon>
        <taxon>Pseudomonadati</taxon>
        <taxon>Bacteroidota</taxon>
        <taxon>Cytophagia</taxon>
        <taxon>Cytophagales</taxon>
        <taxon>Persicobacteraceae</taxon>
        <taxon>Fulvitalea</taxon>
    </lineage>
</organism>
<dbReference type="AlphaFoldDB" id="A0AAU9CPV0"/>
<accession>A0AAU9CPV0</accession>
<dbReference type="Proteomes" id="UP001348817">
    <property type="component" value="Chromosome"/>
</dbReference>
<protein>
    <submittedName>
        <fullName evidence="1">Membrane protein</fullName>
    </submittedName>
</protein>
<dbReference type="InterPro" id="IPR019861">
    <property type="entry name" value="PorP/SprF_Bacteroidetes"/>
</dbReference>
<sequence length="359" mass="40949">MKNHVLVYLYAAYVALKTSCGGSGFWRGARLSVKLSIVVLFLTLSNLAEAQQDPMFTQYLNNSVLQNPAYAGSNNTIQGMLLYRSQWMGFEGAPQTTAASFNMPWVKYGIGIGGSMYVDEIGPERELFTAMDFSYRIKLGESEEKVWVPIRKTYDYLMKQREQKFTTYLSFGLKMSFSDYKVLLDPEDATQPGDAELFNDINRRALNVGFGLYLYSPKYYVSFAIPQLLGHDFLDGEQTTRKKSFDELYYYLSGGYVFSLNPYVKFKPTTMIRYVQGAPLSVDVNANFLFLERFWAGLGYRLGDALLGNMEYRITDHFSVGYSYDMTTTSLAQYSSGTHEITLKFDFLIKTLAPCKPYF</sequence>
<dbReference type="Pfam" id="PF11751">
    <property type="entry name" value="PorP_SprF"/>
    <property type="match status" value="1"/>
</dbReference>
<keyword evidence="2" id="KW-1185">Reference proteome</keyword>
<evidence type="ECO:0000313" key="1">
    <source>
        <dbReference type="EMBL" id="BDD10083.1"/>
    </source>
</evidence>
<gene>
    <name evidence="1" type="primary">porP_2</name>
    <name evidence="1" type="ORF">FUAX_25150</name>
</gene>